<dbReference type="EMBL" id="BMMZ01000001">
    <property type="protein sequence ID" value="GGL50074.1"/>
    <property type="molecule type" value="Genomic_DNA"/>
</dbReference>
<dbReference type="PANTHER" id="PTHR43441:SF11">
    <property type="entry name" value="RIBOSOMAL-PROTEIN-SERINE ACETYLTRANSFERASE"/>
    <property type="match status" value="1"/>
</dbReference>
<accession>A0A917W001</accession>
<dbReference type="GO" id="GO:0008999">
    <property type="term" value="F:protein-N-terminal-alanine acetyltransferase activity"/>
    <property type="evidence" value="ECO:0007669"/>
    <property type="project" value="TreeGrafter"/>
</dbReference>
<dbReference type="InterPro" id="IPR000182">
    <property type="entry name" value="GNAT_dom"/>
</dbReference>
<feature type="domain" description="N-acetyltransferase" evidence="1">
    <location>
        <begin position="19"/>
        <end position="186"/>
    </location>
</feature>
<evidence type="ECO:0000259" key="1">
    <source>
        <dbReference type="PROSITE" id="PS51186"/>
    </source>
</evidence>
<evidence type="ECO:0000313" key="2">
    <source>
        <dbReference type="EMBL" id="GGL50074.1"/>
    </source>
</evidence>
<evidence type="ECO:0000313" key="3">
    <source>
        <dbReference type="Proteomes" id="UP000613840"/>
    </source>
</evidence>
<dbReference type="RefSeq" id="WP_188893605.1">
    <property type="nucleotide sequence ID" value="NZ_BMMZ01000001.1"/>
</dbReference>
<organism evidence="2 3">
    <name type="scientific">Microlunatus endophyticus</name>
    <dbReference type="NCBI Taxonomy" id="1716077"/>
    <lineage>
        <taxon>Bacteria</taxon>
        <taxon>Bacillati</taxon>
        <taxon>Actinomycetota</taxon>
        <taxon>Actinomycetes</taxon>
        <taxon>Propionibacteriales</taxon>
        <taxon>Propionibacteriaceae</taxon>
        <taxon>Microlunatus</taxon>
    </lineage>
</organism>
<dbReference type="SUPFAM" id="SSF55729">
    <property type="entry name" value="Acyl-CoA N-acyltransferases (Nat)"/>
    <property type="match status" value="1"/>
</dbReference>
<dbReference type="Pfam" id="PF13302">
    <property type="entry name" value="Acetyltransf_3"/>
    <property type="match status" value="1"/>
</dbReference>
<dbReference type="PANTHER" id="PTHR43441">
    <property type="entry name" value="RIBOSOMAL-PROTEIN-SERINE ACETYLTRANSFERASE"/>
    <property type="match status" value="1"/>
</dbReference>
<comment type="caution">
    <text evidence="2">The sequence shown here is derived from an EMBL/GenBank/DDBJ whole genome shotgun (WGS) entry which is preliminary data.</text>
</comment>
<dbReference type="AlphaFoldDB" id="A0A917W001"/>
<proteinExistence type="predicted"/>
<reference evidence="2" key="2">
    <citation type="submission" date="2020-09" db="EMBL/GenBank/DDBJ databases">
        <authorList>
            <person name="Sun Q."/>
            <person name="Zhou Y."/>
        </authorList>
    </citation>
    <scope>NUCLEOTIDE SEQUENCE</scope>
    <source>
        <strain evidence="2">CGMCC 4.7306</strain>
    </source>
</reference>
<dbReference type="Proteomes" id="UP000613840">
    <property type="component" value="Unassembled WGS sequence"/>
</dbReference>
<dbReference type="PROSITE" id="PS51186">
    <property type="entry name" value="GNAT"/>
    <property type="match status" value="1"/>
</dbReference>
<dbReference type="InterPro" id="IPR051908">
    <property type="entry name" value="Ribosomal_N-acetyltransferase"/>
</dbReference>
<gene>
    <name evidence="2" type="ORF">GCM10011575_05440</name>
</gene>
<sequence>MRLEEIWPPFAVAVTAGDLTLRVVRDEDLPELVDLALSGIHDPALMPFSFPWTDVDPCELPANFVRHHWQVRSALSAARFSLEFGARRDGQLVGIQGFSTNDFAITRTGETGSWLAKRFHGQGIGTRMRRAMCAFVFDELDATEITSGAFLDNQASLAVSRKVGYRPNGTEHLVRRGDLAGLQRLVLTPGDFIRGDEMITVTGAESLRVFLGLTVR</sequence>
<keyword evidence="3" id="KW-1185">Reference proteome</keyword>
<name>A0A917W001_9ACTN</name>
<protein>
    <recommendedName>
        <fullName evidence="1">N-acetyltransferase domain-containing protein</fullName>
    </recommendedName>
</protein>
<dbReference type="InterPro" id="IPR016181">
    <property type="entry name" value="Acyl_CoA_acyltransferase"/>
</dbReference>
<reference evidence="2" key="1">
    <citation type="journal article" date="2014" name="Int. J. Syst. Evol. Microbiol.">
        <title>Complete genome sequence of Corynebacterium casei LMG S-19264T (=DSM 44701T), isolated from a smear-ripened cheese.</title>
        <authorList>
            <consortium name="US DOE Joint Genome Institute (JGI-PGF)"/>
            <person name="Walter F."/>
            <person name="Albersmeier A."/>
            <person name="Kalinowski J."/>
            <person name="Ruckert C."/>
        </authorList>
    </citation>
    <scope>NUCLEOTIDE SEQUENCE</scope>
    <source>
        <strain evidence="2">CGMCC 4.7306</strain>
    </source>
</reference>
<dbReference type="GO" id="GO:1990189">
    <property type="term" value="F:protein N-terminal-serine acetyltransferase activity"/>
    <property type="evidence" value="ECO:0007669"/>
    <property type="project" value="TreeGrafter"/>
</dbReference>
<dbReference type="Gene3D" id="3.40.630.30">
    <property type="match status" value="1"/>
</dbReference>
<dbReference type="GO" id="GO:0005737">
    <property type="term" value="C:cytoplasm"/>
    <property type="evidence" value="ECO:0007669"/>
    <property type="project" value="TreeGrafter"/>
</dbReference>